<evidence type="ECO:0000313" key="2">
    <source>
        <dbReference type="EMBL" id="KAK1753217.1"/>
    </source>
</evidence>
<protein>
    <submittedName>
        <fullName evidence="2">Uncharacterized protein</fullName>
    </submittedName>
</protein>
<dbReference type="Proteomes" id="UP001239445">
    <property type="component" value="Unassembled WGS sequence"/>
</dbReference>
<keyword evidence="1" id="KW-0472">Membrane</keyword>
<name>A0AAJ0BAL5_9PEZI</name>
<dbReference type="AlphaFoldDB" id="A0AAJ0BAL5"/>
<organism evidence="2 3">
    <name type="scientific">Echria macrotheca</name>
    <dbReference type="NCBI Taxonomy" id="438768"/>
    <lineage>
        <taxon>Eukaryota</taxon>
        <taxon>Fungi</taxon>
        <taxon>Dikarya</taxon>
        <taxon>Ascomycota</taxon>
        <taxon>Pezizomycotina</taxon>
        <taxon>Sordariomycetes</taxon>
        <taxon>Sordariomycetidae</taxon>
        <taxon>Sordariales</taxon>
        <taxon>Schizotheciaceae</taxon>
        <taxon>Echria</taxon>
    </lineage>
</organism>
<keyword evidence="3" id="KW-1185">Reference proteome</keyword>
<evidence type="ECO:0000313" key="3">
    <source>
        <dbReference type="Proteomes" id="UP001239445"/>
    </source>
</evidence>
<feature type="transmembrane region" description="Helical" evidence="1">
    <location>
        <begin position="308"/>
        <end position="329"/>
    </location>
</feature>
<comment type="caution">
    <text evidence="2">The sequence shown here is derived from an EMBL/GenBank/DDBJ whole genome shotgun (WGS) entry which is preliminary data.</text>
</comment>
<evidence type="ECO:0000256" key="1">
    <source>
        <dbReference type="SAM" id="Phobius"/>
    </source>
</evidence>
<accession>A0AAJ0BAL5</accession>
<gene>
    <name evidence="2" type="ORF">QBC47DRAFT_54078</name>
</gene>
<keyword evidence="1" id="KW-1133">Transmembrane helix</keyword>
<reference evidence="2" key="1">
    <citation type="submission" date="2023-06" db="EMBL/GenBank/DDBJ databases">
        <title>Genome-scale phylogeny and comparative genomics of the fungal order Sordariales.</title>
        <authorList>
            <consortium name="Lawrence Berkeley National Laboratory"/>
            <person name="Hensen N."/>
            <person name="Bonometti L."/>
            <person name="Westerberg I."/>
            <person name="Brannstrom I.O."/>
            <person name="Guillou S."/>
            <person name="Cros-Aarteil S."/>
            <person name="Calhoun S."/>
            <person name="Haridas S."/>
            <person name="Kuo A."/>
            <person name="Mondo S."/>
            <person name="Pangilinan J."/>
            <person name="Riley R."/>
            <person name="Labutti K."/>
            <person name="Andreopoulos B."/>
            <person name="Lipzen A."/>
            <person name="Chen C."/>
            <person name="Yanf M."/>
            <person name="Daum C."/>
            <person name="Ng V."/>
            <person name="Clum A."/>
            <person name="Steindorff A."/>
            <person name="Ohm R."/>
            <person name="Martin F."/>
            <person name="Silar P."/>
            <person name="Natvig D."/>
            <person name="Lalanne C."/>
            <person name="Gautier V."/>
            <person name="Ament-Velasquez S.L."/>
            <person name="Kruys A."/>
            <person name="Hutchinson M.I."/>
            <person name="Powell A.J."/>
            <person name="Barry K."/>
            <person name="Miller A.N."/>
            <person name="Grigoriev I.V."/>
            <person name="Debuchy R."/>
            <person name="Gladieux P."/>
            <person name="Thoren M.H."/>
            <person name="Johannesson H."/>
        </authorList>
    </citation>
    <scope>NUCLEOTIDE SEQUENCE</scope>
    <source>
        <strain evidence="2">PSN4</strain>
    </source>
</reference>
<keyword evidence="1" id="KW-0812">Transmembrane</keyword>
<proteinExistence type="predicted"/>
<sequence length="350" mass="39748">MDASLQKDPLSEETRGWLLGLLWRPCAPDERATTLSMSPYLDYYSSRCQHFSHDGGIHLCVKSHSGLVDIADMILAGATRGQVCSSLACPPATNNTNRDDIDRTIHTTVDLCGSLLLMAQVGVHKFGFSRTTPLSWSGEQTLRQAVEQHFQPQQGLQPDHPRMNKLFTAKNLSLIAGIKIKWTNNIVDHLLLSDDDQSVAIFHHAEFLKYQQCLKSSPFPQAFIEETLRTLALLLPQNDSKPCRWLLAQITEHALDPCVARCGSLRAQNRRFEHFSVWHDRLVILQQAFDESSPRGIRQWWNDRRNSVQWYTFWVAILVFLMTLFFGLVQSVEGGLQVYLSWKAMNPGTS</sequence>
<dbReference type="EMBL" id="MU839838">
    <property type="protein sequence ID" value="KAK1753217.1"/>
    <property type="molecule type" value="Genomic_DNA"/>
</dbReference>